<evidence type="ECO:0000313" key="1">
    <source>
        <dbReference type="EMBL" id="PWV62486.1"/>
    </source>
</evidence>
<evidence type="ECO:0000313" key="2">
    <source>
        <dbReference type="Proteomes" id="UP000246569"/>
    </source>
</evidence>
<organism evidence="1 2">
    <name type="scientific">Plasticicumulans acidivorans</name>
    <dbReference type="NCBI Taxonomy" id="886464"/>
    <lineage>
        <taxon>Bacteria</taxon>
        <taxon>Pseudomonadati</taxon>
        <taxon>Pseudomonadota</taxon>
        <taxon>Gammaproteobacteria</taxon>
        <taxon>Candidatus Competibacteraceae</taxon>
        <taxon>Plasticicumulans</taxon>
    </lineage>
</organism>
<sequence length="741" mass="79361">MPRPPLPRRRWLTGGIISLATLAALPLAAERLLDRQLRRAGFPAAELRLMELGATRLSARLRLSANAPAGWIEIDYSFGSLLHGRIERLRLADLYLPLPAAGDDGDTSSPLTTLPVLPIDALVLDGIRLQLSRAGRDFELPLQQFEAVQSAQRWQLDGRIGAAATELSLRGVIGHLAGGLQGNVTLRSRDPAALARRIGLPLPLGGQLGAELTLQQPARAEPLSLALRIQGEQLSWGDWLQQGRLSAAARLLIDGSGLHRIEADPFGLEAHPGPALAPQLPPALAAAPLRLGLQALQPSTPLLRLNAGGDIDGLSAQFGLSFGNTGCGGHLELQRTADGLHVALNEADLGLADFGLAGRGLNLALDIDRSAPHSVSGRLELAQLRSTRQPALHAPLRLSGPFSGTLDEQLALSLDADTTDGLRLMQLQLRHDTRHGRGELQLASEPLNFAETGLRATALWPAAGDYVSAARGTLAFKLHSGWGEAAGPDLAEIQLHDLDLALGAIRLYRINGRLRADRLWPLRVPAGQPITIAAVDAGLPLRDGRIEAELNDDRLRLRMARFRLLDGEVQVTPFTTRLGAPRHDFVLAAHGLDLGELFTLIALDGLHGRGRLDGALPLRLGRDGSLEIVDGQLHATAPGDLRYAPAEPPAFLSEGEAALALQALRNFHYQSLSMQLDGRSGGEMHVGLSLHGANPDFYGGHPVAFNLRLSGALAGLLQQGLDSYRLPEQIRERLERNGKTP</sequence>
<dbReference type="InterPro" id="IPR021730">
    <property type="entry name" value="YdbH"/>
</dbReference>
<dbReference type="OrthoDB" id="9759996at2"/>
<dbReference type="RefSeq" id="WP_110018303.1">
    <property type="nucleotide sequence ID" value="NZ_QGTJ01000004.1"/>
</dbReference>
<protein>
    <submittedName>
        <fullName evidence="1">Dicarboxylate transport</fullName>
    </submittedName>
</protein>
<dbReference type="AlphaFoldDB" id="A0A317MWA1"/>
<gene>
    <name evidence="1" type="ORF">C7443_104282</name>
</gene>
<dbReference type="Proteomes" id="UP000246569">
    <property type="component" value="Unassembled WGS sequence"/>
</dbReference>
<dbReference type="EMBL" id="QGTJ01000004">
    <property type="protein sequence ID" value="PWV62486.1"/>
    <property type="molecule type" value="Genomic_DNA"/>
</dbReference>
<comment type="caution">
    <text evidence="1">The sequence shown here is derived from an EMBL/GenBank/DDBJ whole genome shotgun (WGS) entry which is preliminary data.</text>
</comment>
<accession>A0A317MWA1</accession>
<proteinExistence type="predicted"/>
<reference evidence="1 2" key="1">
    <citation type="submission" date="2018-05" db="EMBL/GenBank/DDBJ databases">
        <title>Genomic Encyclopedia of Type Strains, Phase IV (KMG-IV): sequencing the most valuable type-strain genomes for metagenomic binning, comparative biology and taxonomic classification.</title>
        <authorList>
            <person name="Goeker M."/>
        </authorList>
    </citation>
    <scope>NUCLEOTIDE SEQUENCE [LARGE SCALE GENOMIC DNA]</scope>
    <source>
        <strain evidence="1 2">DSM 23606</strain>
    </source>
</reference>
<keyword evidence="2" id="KW-1185">Reference proteome</keyword>
<name>A0A317MWA1_9GAMM</name>
<dbReference type="Pfam" id="PF11739">
    <property type="entry name" value="YdbH-like"/>
    <property type="match status" value="1"/>
</dbReference>